<dbReference type="SUPFAM" id="SSF55811">
    <property type="entry name" value="Nudix"/>
    <property type="match status" value="3"/>
</dbReference>
<geneLocation type="plasmid" evidence="5">
    <name>pFRL4</name>
</geneLocation>
<evidence type="ECO:0000259" key="4">
    <source>
        <dbReference type="PROSITE" id="PS51462"/>
    </source>
</evidence>
<evidence type="ECO:0000313" key="5">
    <source>
        <dbReference type="EMBL" id="AHE39529.1"/>
    </source>
</evidence>
<dbReference type="PANTHER" id="PTHR43046">
    <property type="entry name" value="GDP-MANNOSE MANNOSYL HYDROLASE"/>
    <property type="match status" value="1"/>
</dbReference>
<name>V9Z698_9ACTN</name>
<dbReference type="Gene3D" id="3.90.79.10">
    <property type="entry name" value="Nucleoside Triphosphate Pyrophosphohydrolase"/>
    <property type="match status" value="3"/>
</dbReference>
<evidence type="ECO:0000256" key="3">
    <source>
        <dbReference type="ARBA" id="ARBA00022842"/>
    </source>
</evidence>
<accession>V9Z698</accession>
<feature type="domain" description="Nudix hydrolase" evidence="4">
    <location>
        <begin position="46"/>
        <end position="189"/>
    </location>
</feature>
<keyword evidence="3" id="KW-0460">Magnesium</keyword>
<dbReference type="PROSITE" id="PS51462">
    <property type="entry name" value="NUDIX"/>
    <property type="match status" value="2"/>
</dbReference>
<keyword evidence="2 5" id="KW-0378">Hydrolase</keyword>
<gene>
    <name evidence="5" type="ORF">pFRL4_296</name>
</gene>
<protein>
    <submittedName>
        <fullName evidence="5">NUDIX hydrolase</fullName>
    </submittedName>
</protein>
<dbReference type="CDD" id="cd03674">
    <property type="entry name" value="NUDIX_Hydrolase"/>
    <property type="match status" value="1"/>
</dbReference>
<dbReference type="InterPro" id="IPR015797">
    <property type="entry name" value="NUDIX_hydrolase-like_dom_sf"/>
</dbReference>
<evidence type="ECO:0000256" key="2">
    <source>
        <dbReference type="ARBA" id="ARBA00022801"/>
    </source>
</evidence>
<sequence>MPPSRSDIRATIETYLSRHAEERDSLEGLLAVLDAAEEPSSRATLPGHVTCSAVVIDRDRRVLHIGHRVTGLLLCPGGHVEAGDRTLLAAAVREVCEEAGLRPGDLCLTPQFLDEPIDVDVHDIDANPAKGEPAHQHFDFRFAFYLTAEQPPALALQDEEVAGAQWLPYADVRSPTLRAKLLAAEADRLDGCPEPVNASALIHDGAGRYLLHLRDDREGIWEPWVLALLGGGRTRDDSCLEATLRRELAEEVPGLEPTELVPFAVEEATSVDGLAVPIQVYAGRWSGDAEAMVLREGVLLTWCTVDMLDRLRLSPGLGELIRRHAAEHPAAEGPPDDTYPLTSEAPPGTELHIVGVHLHLQDDQGRILLGRRHPDSAFAPNTWHFLAGHCEREAAIDCLIREAKEEAGLTIAPEDVDLVHTVHHVDSPDVRPGIALVFQARSWTGDPEVLEPDRCVEWRWWEPQELPAAVVPYTRRAIDGILRGSPYSEHGWGER</sequence>
<keyword evidence="5" id="KW-0614">Plasmid</keyword>
<dbReference type="GO" id="GO:0016787">
    <property type="term" value="F:hydrolase activity"/>
    <property type="evidence" value="ECO:0007669"/>
    <property type="project" value="UniProtKB-KW"/>
</dbReference>
<dbReference type="AlphaFoldDB" id="V9Z698"/>
<dbReference type="PANTHER" id="PTHR43046:SF12">
    <property type="entry name" value="GDP-MANNOSE MANNOSYL HYDROLASE"/>
    <property type="match status" value="1"/>
</dbReference>
<proteinExistence type="predicted"/>
<organism evidence="5">
    <name type="scientific">Streptomyces sp. F2</name>
    <dbReference type="NCBI Taxonomy" id="317660"/>
    <lineage>
        <taxon>Bacteria</taxon>
        <taxon>Bacillati</taxon>
        <taxon>Actinomycetota</taxon>
        <taxon>Actinomycetes</taxon>
        <taxon>Kitasatosporales</taxon>
        <taxon>Streptomycetaceae</taxon>
        <taxon>Streptomyces</taxon>
    </lineage>
</organism>
<dbReference type="CDD" id="cd04683">
    <property type="entry name" value="NUDIX_Hydrolase"/>
    <property type="match status" value="1"/>
</dbReference>
<comment type="cofactor">
    <cofactor evidence="1">
        <name>Mg(2+)</name>
        <dbReference type="ChEBI" id="CHEBI:18420"/>
    </cofactor>
</comment>
<evidence type="ECO:0000256" key="1">
    <source>
        <dbReference type="ARBA" id="ARBA00001946"/>
    </source>
</evidence>
<dbReference type="Pfam" id="PF00293">
    <property type="entry name" value="NUDIX"/>
    <property type="match status" value="2"/>
</dbReference>
<dbReference type="RefSeq" id="WP_024126792.1">
    <property type="nucleotide sequence ID" value="NC_023284.1"/>
</dbReference>
<dbReference type="InterPro" id="IPR000086">
    <property type="entry name" value="NUDIX_hydrolase_dom"/>
</dbReference>
<reference evidence="5" key="1">
    <citation type="submission" date="2013-09" db="EMBL/GenBank/DDBJ databases">
        <title>Complete nucleotide sequence of Streptomyces linear plasmid pFRL4.</title>
        <authorList>
            <person name="Chen Z."/>
            <person name="Fang P."/>
            <person name="Qin Z."/>
        </authorList>
    </citation>
    <scope>NUCLEOTIDE SEQUENCE</scope>
    <source>
        <plasmid evidence="5">pFRL4</plasmid>
    </source>
</reference>
<dbReference type="EMBL" id="KF602049">
    <property type="protein sequence ID" value="AHE39529.1"/>
    <property type="molecule type" value="Genomic_DNA"/>
</dbReference>
<feature type="domain" description="Nudix hydrolase" evidence="4">
    <location>
        <begin position="351"/>
        <end position="483"/>
    </location>
</feature>